<sequence length="88" mass="10132">MEAQQQKITVLQSQAMLLSPDLAPEQDGAKWPRWMSNTTKYSPKDLIDYLFRVSAVNEEGQVSPLETKEPVRLKRKIDVYLHQDKSSV</sequence>
<organism evidence="1 2">
    <name type="scientific">Magallana gigas</name>
    <name type="common">Pacific oyster</name>
    <name type="synonym">Crassostrea gigas</name>
    <dbReference type="NCBI Taxonomy" id="29159"/>
    <lineage>
        <taxon>Eukaryota</taxon>
        <taxon>Metazoa</taxon>
        <taxon>Spiralia</taxon>
        <taxon>Lophotrochozoa</taxon>
        <taxon>Mollusca</taxon>
        <taxon>Bivalvia</taxon>
        <taxon>Autobranchia</taxon>
        <taxon>Pteriomorphia</taxon>
        <taxon>Ostreida</taxon>
        <taxon>Ostreoidea</taxon>
        <taxon>Ostreidae</taxon>
        <taxon>Magallana</taxon>
    </lineage>
</organism>
<evidence type="ECO:0000313" key="1">
    <source>
        <dbReference type="EnsemblMetazoa" id="G28971.1:cds"/>
    </source>
</evidence>
<dbReference type="EnsemblMetazoa" id="G28971.1">
    <property type="protein sequence ID" value="G28971.1:cds"/>
    <property type="gene ID" value="G28971"/>
</dbReference>
<name>A0A8W8LNM9_MAGGI</name>
<keyword evidence="2" id="KW-1185">Reference proteome</keyword>
<protein>
    <submittedName>
        <fullName evidence="1">Uncharacterized protein</fullName>
    </submittedName>
</protein>
<dbReference type="AlphaFoldDB" id="A0A8W8LNM9"/>
<reference evidence="1" key="1">
    <citation type="submission" date="2022-08" db="UniProtKB">
        <authorList>
            <consortium name="EnsemblMetazoa"/>
        </authorList>
    </citation>
    <scope>IDENTIFICATION</scope>
    <source>
        <strain evidence="1">05x7-T-G4-1.051#20</strain>
    </source>
</reference>
<accession>A0A8W8LNM9</accession>
<proteinExistence type="predicted"/>
<dbReference type="Proteomes" id="UP000005408">
    <property type="component" value="Unassembled WGS sequence"/>
</dbReference>
<evidence type="ECO:0000313" key="2">
    <source>
        <dbReference type="Proteomes" id="UP000005408"/>
    </source>
</evidence>